<evidence type="ECO:0000313" key="14">
    <source>
        <dbReference type="Proteomes" id="UP000192220"/>
    </source>
</evidence>
<feature type="signal peptide" evidence="11">
    <location>
        <begin position="1"/>
        <end position="22"/>
    </location>
</feature>
<dbReference type="PROSITE" id="PS50050">
    <property type="entry name" value="TNFR_NGFR_2"/>
    <property type="match status" value="2"/>
</dbReference>
<dbReference type="PROSITE" id="PS50017">
    <property type="entry name" value="DEATH_DOMAIN"/>
    <property type="match status" value="1"/>
</dbReference>
<evidence type="ECO:0000256" key="4">
    <source>
        <dbReference type="ARBA" id="ARBA00022737"/>
    </source>
</evidence>
<evidence type="ECO:0000259" key="12">
    <source>
        <dbReference type="PROSITE" id="PS50017"/>
    </source>
</evidence>
<keyword evidence="10" id="KW-1133">Transmembrane helix</keyword>
<feature type="domain" description="TNFR-Cys" evidence="13">
    <location>
        <begin position="78"/>
        <end position="118"/>
    </location>
</feature>
<evidence type="ECO:0000313" key="15">
    <source>
        <dbReference type="RefSeq" id="XP_013890088.1"/>
    </source>
</evidence>
<dbReference type="InterPro" id="IPR034024">
    <property type="entry name" value="TNFRSF10_N"/>
</dbReference>
<dbReference type="Pfam" id="PF00531">
    <property type="entry name" value="Death"/>
    <property type="match status" value="1"/>
</dbReference>
<dbReference type="Gene3D" id="2.10.50.10">
    <property type="entry name" value="Tumor Necrosis Factor Receptor, subunit A, domain 2"/>
    <property type="match status" value="3"/>
</dbReference>
<reference evidence="15" key="1">
    <citation type="submission" date="2025-08" db="UniProtKB">
        <authorList>
            <consortium name="RefSeq"/>
        </authorList>
    </citation>
    <scope>IDENTIFICATION</scope>
    <source>
        <strain evidence="15">Quisiro</strain>
        <tissue evidence="15">Liver</tissue>
    </source>
</reference>
<dbReference type="AlphaFoldDB" id="A0A2I4DCX1"/>
<feature type="repeat" description="TNFR-Cys" evidence="9">
    <location>
        <begin position="119"/>
        <end position="159"/>
    </location>
</feature>
<keyword evidence="5 10" id="KW-0472">Membrane</keyword>
<feature type="disulfide bond" evidence="9">
    <location>
        <begin position="141"/>
        <end position="159"/>
    </location>
</feature>
<evidence type="ECO:0000256" key="2">
    <source>
        <dbReference type="ARBA" id="ARBA00022703"/>
    </source>
</evidence>
<evidence type="ECO:0000256" key="6">
    <source>
        <dbReference type="ARBA" id="ARBA00023157"/>
    </source>
</evidence>
<dbReference type="Proteomes" id="UP000192220">
    <property type="component" value="Unplaced"/>
</dbReference>
<dbReference type="PROSITE" id="PS00652">
    <property type="entry name" value="TNFR_NGFR_1"/>
    <property type="match status" value="1"/>
</dbReference>
<dbReference type="OrthoDB" id="8848202at2759"/>
<evidence type="ECO:0000256" key="5">
    <source>
        <dbReference type="ARBA" id="ARBA00023136"/>
    </source>
</evidence>
<evidence type="ECO:0000256" key="8">
    <source>
        <dbReference type="ARBA" id="ARBA00023180"/>
    </source>
</evidence>
<dbReference type="Gene3D" id="1.10.533.10">
    <property type="entry name" value="Death Domain, Fas"/>
    <property type="match status" value="1"/>
</dbReference>
<evidence type="ECO:0000256" key="1">
    <source>
        <dbReference type="ARBA" id="ARBA00004370"/>
    </source>
</evidence>
<dbReference type="GO" id="GO:0009986">
    <property type="term" value="C:cell surface"/>
    <property type="evidence" value="ECO:0007669"/>
    <property type="project" value="TreeGrafter"/>
</dbReference>
<dbReference type="Pfam" id="PF00020">
    <property type="entry name" value="TNFR_c6"/>
    <property type="match status" value="2"/>
</dbReference>
<dbReference type="PANTHER" id="PTHR46330:SF6">
    <property type="entry name" value="HEMATOPOIETIC DEATH RECEPTOR-RELATED"/>
    <property type="match status" value="1"/>
</dbReference>
<keyword evidence="8" id="KW-0325">Glycoprotein</keyword>
<feature type="domain" description="Death" evidence="12">
    <location>
        <begin position="257"/>
        <end position="321"/>
    </location>
</feature>
<feature type="disulfide bond" evidence="9">
    <location>
        <begin position="97"/>
        <end position="110"/>
    </location>
</feature>
<evidence type="ECO:0000259" key="13">
    <source>
        <dbReference type="PROSITE" id="PS50050"/>
    </source>
</evidence>
<dbReference type="SUPFAM" id="SSF47986">
    <property type="entry name" value="DEATH domain"/>
    <property type="match status" value="1"/>
</dbReference>
<dbReference type="FunFam" id="2.10.50.10:FF:000004">
    <property type="entry name" value="Tumor necrosis factor receptor superfamily member 6"/>
    <property type="match status" value="1"/>
</dbReference>
<keyword evidence="4" id="KW-0677">Repeat</keyword>
<evidence type="ECO:0000256" key="11">
    <source>
        <dbReference type="SAM" id="SignalP"/>
    </source>
</evidence>
<protein>
    <submittedName>
        <fullName evidence="15">Tumor necrosis factor receptor superfamily member 10B isoform X2</fullName>
    </submittedName>
</protein>
<dbReference type="GeneID" id="106537247"/>
<keyword evidence="6 9" id="KW-1015">Disulfide bond</keyword>
<dbReference type="GO" id="GO:0005886">
    <property type="term" value="C:plasma membrane"/>
    <property type="evidence" value="ECO:0007669"/>
    <property type="project" value="TreeGrafter"/>
</dbReference>
<dbReference type="PANTHER" id="PTHR46330">
    <property type="entry name" value="TUMOR NECROSIS FACTOR RECEPTOR SUPERFAMILY MEMBER 10B"/>
    <property type="match status" value="1"/>
</dbReference>
<dbReference type="InterPro" id="IPR000488">
    <property type="entry name" value="Death_dom"/>
</dbReference>
<keyword evidence="7 15" id="KW-0675">Receptor</keyword>
<sequence length="344" mass="39117">METYSSFVVFSIWLCFLQPVRPFPSRSADSRMVRMDRFSSCRDHLEYPNNNLCCLNCEAGEHVKTPCTEAGKKGTCEECDYGTFTEHANGLNQCFKCLQCRPDQEVVRPCTPTQNSQCQCKAGRFCHPDHACEICKKCSSCKSDEEVVRNCTATSDTECRKVQTRPPSDSASAVIVVVALCALGLGLVLFLVGGVWFVWRKMQRRDSQRIPPSILKGRLDYCEEEEPFPTLTPVNGVDSLRKCFDFFGDLNIDYHNRFFRGLSLNDNVIKSKDSLPYEDRVHELLNIWVEQEGREASLNQLLSVLLDLNQRRTAETVKERAIQTGLYTLKADSLQCSNYLDQQP</sequence>
<evidence type="ECO:0000256" key="9">
    <source>
        <dbReference type="PROSITE-ProRule" id="PRU00206"/>
    </source>
</evidence>
<dbReference type="RefSeq" id="XP_013890088.1">
    <property type="nucleotide sequence ID" value="XM_014034634.1"/>
</dbReference>
<feature type="disulfide bond" evidence="9">
    <location>
        <begin position="100"/>
        <end position="118"/>
    </location>
</feature>
<keyword evidence="14" id="KW-1185">Reference proteome</keyword>
<dbReference type="CDD" id="cd10580">
    <property type="entry name" value="TNFRSF10"/>
    <property type="match status" value="1"/>
</dbReference>
<evidence type="ECO:0000256" key="10">
    <source>
        <dbReference type="SAM" id="Phobius"/>
    </source>
</evidence>
<comment type="subcellular location">
    <subcellularLocation>
        <location evidence="1">Membrane</location>
    </subcellularLocation>
</comment>
<feature type="chain" id="PRO_5014157656" evidence="11">
    <location>
        <begin position="23"/>
        <end position="344"/>
    </location>
</feature>
<accession>A0A2I4DCX1</accession>
<dbReference type="GO" id="GO:0043065">
    <property type="term" value="P:positive regulation of apoptotic process"/>
    <property type="evidence" value="ECO:0007669"/>
    <property type="project" value="TreeGrafter"/>
</dbReference>
<name>A0A2I4DCX1_AUSLI</name>
<feature type="disulfide bond" evidence="9">
    <location>
        <begin position="120"/>
        <end position="135"/>
    </location>
</feature>
<organism evidence="14 15">
    <name type="scientific">Austrofundulus limnaeus</name>
    <name type="common">Annual killifish</name>
    <dbReference type="NCBI Taxonomy" id="52670"/>
    <lineage>
        <taxon>Eukaryota</taxon>
        <taxon>Metazoa</taxon>
        <taxon>Chordata</taxon>
        <taxon>Craniata</taxon>
        <taxon>Vertebrata</taxon>
        <taxon>Euteleostomi</taxon>
        <taxon>Actinopterygii</taxon>
        <taxon>Neopterygii</taxon>
        <taxon>Teleostei</taxon>
        <taxon>Neoteleostei</taxon>
        <taxon>Acanthomorphata</taxon>
        <taxon>Ovalentaria</taxon>
        <taxon>Atherinomorphae</taxon>
        <taxon>Cyprinodontiformes</taxon>
        <taxon>Rivulidae</taxon>
        <taxon>Austrofundulus</taxon>
    </lineage>
</organism>
<keyword evidence="10" id="KW-0812">Transmembrane</keyword>
<feature type="domain" description="TNFR-Cys" evidence="13">
    <location>
        <begin position="119"/>
        <end position="159"/>
    </location>
</feature>
<dbReference type="SMART" id="SM00208">
    <property type="entry name" value="TNFR"/>
    <property type="match status" value="3"/>
</dbReference>
<gene>
    <name evidence="15" type="primary">LOC106537247</name>
</gene>
<keyword evidence="3 11" id="KW-0732">Signal</keyword>
<dbReference type="GO" id="GO:0004888">
    <property type="term" value="F:transmembrane signaling receptor activity"/>
    <property type="evidence" value="ECO:0007669"/>
    <property type="project" value="UniProtKB-ARBA"/>
</dbReference>
<dbReference type="GO" id="GO:0036462">
    <property type="term" value="P:TRAIL-activated apoptotic signaling pathway"/>
    <property type="evidence" value="ECO:0007669"/>
    <property type="project" value="TreeGrafter"/>
</dbReference>
<feature type="repeat" description="TNFR-Cys" evidence="9">
    <location>
        <begin position="78"/>
        <end position="118"/>
    </location>
</feature>
<dbReference type="InterPro" id="IPR052491">
    <property type="entry name" value="TNFRSF10"/>
</dbReference>
<dbReference type="SUPFAM" id="SSF57586">
    <property type="entry name" value="TNF receptor-like"/>
    <property type="match status" value="2"/>
</dbReference>
<proteinExistence type="predicted"/>
<feature type="disulfide bond" evidence="9">
    <location>
        <begin position="138"/>
        <end position="151"/>
    </location>
</feature>
<keyword evidence="2" id="KW-0053">Apoptosis</keyword>
<feature type="transmembrane region" description="Helical" evidence="10">
    <location>
        <begin position="173"/>
        <end position="199"/>
    </location>
</feature>
<evidence type="ECO:0000256" key="7">
    <source>
        <dbReference type="ARBA" id="ARBA00023170"/>
    </source>
</evidence>
<feature type="disulfide bond" evidence="9">
    <location>
        <begin position="79"/>
        <end position="94"/>
    </location>
</feature>
<evidence type="ECO:0000256" key="3">
    <source>
        <dbReference type="ARBA" id="ARBA00022729"/>
    </source>
</evidence>
<dbReference type="InterPro" id="IPR001368">
    <property type="entry name" value="TNFR/NGFR_Cys_rich_reg"/>
</dbReference>
<dbReference type="InterPro" id="IPR011029">
    <property type="entry name" value="DEATH-like_dom_sf"/>
</dbReference>